<name>A0A918DEX2_9ACTN</name>
<proteinExistence type="predicted"/>
<evidence type="ECO:0000313" key="2">
    <source>
        <dbReference type="Proteomes" id="UP000646523"/>
    </source>
</evidence>
<sequence>MPKFRDLSTYAATIAPVINAVHINVHASAGTGTGGLLMDLRYRLPLGPLTLDELAAVYRYGSAHDLNVEIRDHLRQGTLTEDGERLLRPTPAALAAIDGIYAAHAAATRRIWAAHDLVTLADLAGRVLDTAERDPGGAFAAVTPPYEPDGTPAGVLLFNRLAALRYHRADAHAAAWHAAGLTAAGIVDLCAGPLRDEIEDDTNRRAAQPYHVLDDLELKVLFEGLLALA</sequence>
<keyword evidence="2" id="KW-1185">Reference proteome</keyword>
<evidence type="ECO:0000313" key="1">
    <source>
        <dbReference type="EMBL" id="GGO62557.1"/>
    </source>
</evidence>
<comment type="caution">
    <text evidence="1">The sequence shown here is derived from an EMBL/GenBank/DDBJ whole genome shotgun (WGS) entry which is preliminary data.</text>
</comment>
<dbReference type="AlphaFoldDB" id="A0A918DEX2"/>
<reference evidence="1" key="2">
    <citation type="submission" date="2020-09" db="EMBL/GenBank/DDBJ databases">
        <authorList>
            <person name="Sun Q."/>
            <person name="Zhou Y."/>
        </authorList>
    </citation>
    <scope>NUCLEOTIDE SEQUENCE</scope>
    <source>
        <strain evidence="1">CGMCC 4.7368</strain>
    </source>
</reference>
<organism evidence="1 2">
    <name type="scientific">Nonomuraea cavernae</name>
    <dbReference type="NCBI Taxonomy" id="2045107"/>
    <lineage>
        <taxon>Bacteria</taxon>
        <taxon>Bacillati</taxon>
        <taxon>Actinomycetota</taxon>
        <taxon>Actinomycetes</taxon>
        <taxon>Streptosporangiales</taxon>
        <taxon>Streptosporangiaceae</taxon>
        <taxon>Nonomuraea</taxon>
    </lineage>
</organism>
<reference evidence="1" key="1">
    <citation type="journal article" date="2014" name="Int. J. Syst. Evol. Microbiol.">
        <title>Complete genome sequence of Corynebacterium casei LMG S-19264T (=DSM 44701T), isolated from a smear-ripened cheese.</title>
        <authorList>
            <consortium name="US DOE Joint Genome Institute (JGI-PGF)"/>
            <person name="Walter F."/>
            <person name="Albersmeier A."/>
            <person name="Kalinowski J."/>
            <person name="Ruckert C."/>
        </authorList>
    </citation>
    <scope>NUCLEOTIDE SEQUENCE</scope>
    <source>
        <strain evidence="1">CGMCC 4.7368</strain>
    </source>
</reference>
<accession>A0A918DEX2</accession>
<gene>
    <name evidence="1" type="ORF">GCM10012289_07500</name>
</gene>
<protein>
    <submittedName>
        <fullName evidence="1">Uncharacterized protein</fullName>
    </submittedName>
</protein>
<dbReference type="Proteomes" id="UP000646523">
    <property type="component" value="Unassembled WGS sequence"/>
</dbReference>
<dbReference type="RefSeq" id="WP_189122467.1">
    <property type="nucleotide sequence ID" value="NZ_BMNH01000001.1"/>
</dbReference>
<dbReference type="EMBL" id="BMNH01000001">
    <property type="protein sequence ID" value="GGO62557.1"/>
    <property type="molecule type" value="Genomic_DNA"/>
</dbReference>